<reference evidence="2" key="1">
    <citation type="submission" date="2019-07" db="EMBL/GenBank/DDBJ databases">
        <title>Chitinimonas sp. nov., isolated from Ny-Alesund, arctica soil.</title>
        <authorList>
            <person name="Xu Q."/>
            <person name="Peng F."/>
        </authorList>
    </citation>
    <scope>NUCLEOTIDE SEQUENCE [LARGE SCALE GENOMIC DNA]</scope>
    <source>
        <strain evidence="2">R3-44</strain>
    </source>
</reference>
<evidence type="ECO:0000313" key="2">
    <source>
        <dbReference type="Proteomes" id="UP000317550"/>
    </source>
</evidence>
<dbReference type="SUPFAM" id="SSF53850">
    <property type="entry name" value="Periplasmic binding protein-like II"/>
    <property type="match status" value="1"/>
</dbReference>
<organism evidence="1 2">
    <name type="scientific">Chitinimonas arctica</name>
    <dbReference type="NCBI Taxonomy" id="2594795"/>
    <lineage>
        <taxon>Bacteria</taxon>
        <taxon>Pseudomonadati</taxon>
        <taxon>Pseudomonadota</taxon>
        <taxon>Betaproteobacteria</taxon>
        <taxon>Neisseriales</taxon>
        <taxon>Chitinibacteraceae</taxon>
        <taxon>Chitinimonas</taxon>
    </lineage>
</organism>
<dbReference type="RefSeq" id="WP_144278486.1">
    <property type="nucleotide sequence ID" value="NZ_CP041730.1"/>
</dbReference>
<accession>A0A516SG08</accession>
<dbReference type="Pfam" id="PF12974">
    <property type="entry name" value="Phosphonate-bd"/>
    <property type="match status" value="1"/>
</dbReference>
<evidence type="ECO:0000313" key="1">
    <source>
        <dbReference type="EMBL" id="QDQ27093.1"/>
    </source>
</evidence>
<dbReference type="KEGG" id="cari:FNU76_12375"/>
<dbReference type="OrthoDB" id="9764656at2"/>
<dbReference type="Gene3D" id="3.40.190.10">
    <property type="entry name" value="Periplasmic binding protein-like II"/>
    <property type="match status" value="2"/>
</dbReference>
<gene>
    <name evidence="1" type="ORF">FNU76_12375</name>
</gene>
<protein>
    <submittedName>
        <fullName evidence="1">Phosphate/phosphite/phosphonate ABC transporter substrate-binding protein</fullName>
    </submittedName>
</protein>
<dbReference type="AlphaFoldDB" id="A0A516SG08"/>
<dbReference type="EMBL" id="CP041730">
    <property type="protein sequence ID" value="QDQ27093.1"/>
    <property type="molecule type" value="Genomic_DNA"/>
</dbReference>
<sequence length="272" mass="29928">MYRGLCLLVLLVAGIVAEAAGREVRIGLEPYFTPRLLISSFQPMRLALEKALGQPVVLLTAPDYRQFVRRIEAQEFDIVVIGPHTARYAEQQAAYIPSLIGRSRLAGLIVVKRDGGPRLASELGERTVAMPDPLTATAMLGEEWLKKQGLKPALRYYDFHNAAAMAVMHGDAQAAIVNKTAFANMPPDIRDGLRVLAETRSLPHMVLLASGQLEPGRRKLYIDEVAKFVNSKEHGESFAGRIGFSGADPLKEGDLTAVEPFVAELKRRLRSE</sequence>
<name>A0A516SG08_9NEIS</name>
<keyword evidence="2" id="KW-1185">Reference proteome</keyword>
<dbReference type="Proteomes" id="UP000317550">
    <property type="component" value="Chromosome"/>
</dbReference>
<proteinExistence type="predicted"/>